<reference evidence="1 2" key="1">
    <citation type="journal article" date="2023" name="bioRxiv">
        <title>High-quality genome assemblies of four members of thePodospora anserinaspecies complex.</title>
        <authorList>
            <person name="Ament-Velasquez S.L."/>
            <person name="Vogan A.A."/>
            <person name="Wallerman O."/>
            <person name="Hartmann F."/>
            <person name="Gautier V."/>
            <person name="Silar P."/>
            <person name="Giraud T."/>
            <person name="Johannesson H."/>
        </authorList>
    </citation>
    <scope>NUCLEOTIDE SEQUENCE [LARGE SCALE GENOMIC DNA]</scope>
    <source>
        <strain evidence="1 2">CBS 411.78</strain>
    </source>
</reference>
<evidence type="ECO:0000313" key="1">
    <source>
        <dbReference type="EMBL" id="KAK4664200.1"/>
    </source>
</evidence>
<comment type="caution">
    <text evidence="1">The sequence shown here is derived from an EMBL/GenBank/DDBJ whole genome shotgun (WGS) entry which is preliminary data.</text>
</comment>
<dbReference type="Proteomes" id="UP001326199">
    <property type="component" value="Unassembled WGS sequence"/>
</dbReference>
<name>A0ABR0H862_9PEZI</name>
<keyword evidence="2" id="KW-1185">Reference proteome</keyword>
<gene>
    <name evidence="1" type="ORF">QC763_503510</name>
</gene>
<evidence type="ECO:0000313" key="2">
    <source>
        <dbReference type="Proteomes" id="UP001326199"/>
    </source>
</evidence>
<proteinExistence type="predicted"/>
<organism evidence="1 2">
    <name type="scientific">Podospora pseudopauciseta</name>
    <dbReference type="NCBI Taxonomy" id="2093780"/>
    <lineage>
        <taxon>Eukaryota</taxon>
        <taxon>Fungi</taxon>
        <taxon>Dikarya</taxon>
        <taxon>Ascomycota</taxon>
        <taxon>Pezizomycotina</taxon>
        <taxon>Sordariomycetes</taxon>
        <taxon>Sordariomycetidae</taxon>
        <taxon>Sordariales</taxon>
        <taxon>Podosporaceae</taxon>
        <taxon>Podospora</taxon>
    </lineage>
</organism>
<dbReference type="EMBL" id="JAFFHB010000007">
    <property type="protein sequence ID" value="KAK4664200.1"/>
    <property type="molecule type" value="Genomic_DNA"/>
</dbReference>
<accession>A0ABR0H862</accession>
<dbReference type="RefSeq" id="XP_062764166.1">
    <property type="nucleotide sequence ID" value="XM_062912938.1"/>
</dbReference>
<protein>
    <submittedName>
        <fullName evidence="1">Uncharacterized protein</fullName>
    </submittedName>
</protein>
<sequence>MAKKAYILAPNFTTSPSSLRLGDILPDPLSPDLIPLNRKSRLPINPDDLLPPTTVTSFSSTRKDLLTGRFGLWTTLLAGLNLPMGADLGLFLERGSNDVIQVPELETGEFVATEEYIQRVSEQDDVKGYLTERRYRAPVYIVTGVKIARGASVSLERTREVDARVGVSGPEGVAEVKPLLQIGSNRLQGVAFDTASEFVLAFQVRRIKFARGRVQHELSLKGTSMLGDEREDVQEWKVESVDDFVGEEDEVEVLEDSDGVQWAVAREFED</sequence>
<dbReference type="GeneID" id="87933281"/>